<comment type="caution">
    <text evidence="3">The sequence shown here is derived from an EMBL/GenBank/DDBJ whole genome shotgun (WGS) entry which is preliminary data.</text>
</comment>
<organism evidence="3 4">
    <name type="scientific">Candidatus Ozemobacter sibiricus</name>
    <dbReference type="NCBI Taxonomy" id="2268124"/>
    <lineage>
        <taxon>Bacteria</taxon>
        <taxon>Candidatus Ozemobacteria</taxon>
        <taxon>Candidatus Ozemobacterales</taxon>
        <taxon>Candidatus Ozemobacteraceae</taxon>
        <taxon>Candidatus Ozemobacter</taxon>
    </lineage>
</organism>
<feature type="domain" description="RNA-binding S4" evidence="2">
    <location>
        <begin position="1"/>
        <end position="65"/>
    </location>
</feature>
<dbReference type="GO" id="GO:0003723">
    <property type="term" value="F:RNA binding"/>
    <property type="evidence" value="ECO:0007669"/>
    <property type="project" value="UniProtKB-KW"/>
</dbReference>
<dbReference type="InterPro" id="IPR002942">
    <property type="entry name" value="S4_RNA-bd"/>
</dbReference>
<dbReference type="Pfam" id="PF01479">
    <property type="entry name" value="S4"/>
    <property type="match status" value="1"/>
</dbReference>
<protein>
    <recommendedName>
        <fullName evidence="2">RNA-binding S4 domain-containing protein</fullName>
    </recommendedName>
</protein>
<dbReference type="SMART" id="SM00363">
    <property type="entry name" value="S4"/>
    <property type="match status" value="1"/>
</dbReference>
<gene>
    <name evidence="3" type="ORF">OZSIB_0605</name>
</gene>
<dbReference type="Gene3D" id="3.10.290.10">
    <property type="entry name" value="RNA-binding S4 domain"/>
    <property type="match status" value="1"/>
</dbReference>
<evidence type="ECO:0000313" key="3">
    <source>
        <dbReference type="EMBL" id="RCK81471.1"/>
    </source>
</evidence>
<dbReference type="InterPro" id="IPR036986">
    <property type="entry name" value="S4_RNA-bd_sf"/>
</dbReference>
<evidence type="ECO:0000259" key="2">
    <source>
        <dbReference type="SMART" id="SM00363"/>
    </source>
</evidence>
<name>A0A367ZVW5_9BACT</name>
<accession>A0A367ZVW5</accession>
<dbReference type="EMBL" id="QOQW01000001">
    <property type="protein sequence ID" value="RCK81471.1"/>
    <property type="molecule type" value="Genomic_DNA"/>
</dbReference>
<dbReference type="SUPFAM" id="SSF55174">
    <property type="entry name" value="Alpha-L RNA-binding motif"/>
    <property type="match status" value="1"/>
</dbReference>
<dbReference type="CDD" id="cd00165">
    <property type="entry name" value="S4"/>
    <property type="match status" value="1"/>
</dbReference>
<reference evidence="3 4" key="1">
    <citation type="submission" date="2018-05" db="EMBL/GenBank/DDBJ databases">
        <title>A metagenomic window into the 2 km-deep terrestrial subsurface aquifer revealed taxonomically and functionally diverse microbial community comprising novel uncultured bacterial lineages.</title>
        <authorList>
            <person name="Kadnikov V.V."/>
            <person name="Mardanov A.V."/>
            <person name="Beletsky A.V."/>
            <person name="Banks D."/>
            <person name="Pimenov N.V."/>
            <person name="Frank Y.A."/>
            <person name="Karnachuk O.V."/>
            <person name="Ravin N.V."/>
        </authorList>
    </citation>
    <scope>NUCLEOTIDE SEQUENCE [LARGE SCALE GENOMIC DNA]</scope>
    <source>
        <strain evidence="3">BY5</strain>
    </source>
</reference>
<keyword evidence="1" id="KW-0694">RNA-binding</keyword>
<dbReference type="Proteomes" id="UP000252355">
    <property type="component" value="Unassembled WGS sequence"/>
</dbReference>
<sequence>MRLDKFLQVSGLIKRRVLANEACRRGLVKVNGQLAKPTRELQPGDEVALDLPRRDVAVRIRQALPDRPFSKVQRADYVEVLRDLPRAGPPDDPDGESW</sequence>
<evidence type="ECO:0000256" key="1">
    <source>
        <dbReference type="PROSITE-ProRule" id="PRU00182"/>
    </source>
</evidence>
<evidence type="ECO:0000313" key="4">
    <source>
        <dbReference type="Proteomes" id="UP000252355"/>
    </source>
</evidence>
<dbReference type="PROSITE" id="PS50889">
    <property type="entry name" value="S4"/>
    <property type="match status" value="1"/>
</dbReference>
<dbReference type="AlphaFoldDB" id="A0A367ZVW5"/>
<proteinExistence type="predicted"/>